<dbReference type="Gene3D" id="2.60.200.30">
    <property type="entry name" value="Probable inorganic polyphosphate/atp-NAD kinase, domain 2"/>
    <property type="match status" value="1"/>
</dbReference>
<dbReference type="InterPro" id="IPR017438">
    <property type="entry name" value="ATP-NAD_kinase_N"/>
</dbReference>
<keyword evidence="3" id="KW-1185">Reference proteome</keyword>
<name>A0ABT4I8N4_9ACTO</name>
<sequence>MRRRAVLVHRRTELDELVDRHSTRGQAEFFLRTRGRSLAEVQRSHDQVQEVLAAVAALLPEEWARTSVERRDLPSFLFAPEDVVIVVGPDGLVANAAKYLHGQVVIGIDPRPGGGRGPLVPCDVKAGGELIGLIARGRTPAVSRRTMVRARLDDGQELTALNEIYLGHASHQSARYRLEWRDRQETQSSSGLIVSTGTGATGWVASLAHDRGGRDLPDPAARTLAWFVREAWPSPVTGASMTEGLLDEGEELGLVVSCERLVVFGDGIEADRCEATWGQRVRVSVAERTLALAEPLRAQGRGATGARAAGQRDEPPRA</sequence>
<evidence type="ECO:0000313" key="2">
    <source>
        <dbReference type="EMBL" id="MCZ0858101.1"/>
    </source>
</evidence>
<dbReference type="PANTHER" id="PTHR13158:SF5">
    <property type="entry name" value="NAD KINASE 2, MITOCHONDRIAL"/>
    <property type="match status" value="1"/>
</dbReference>
<dbReference type="Proteomes" id="UP001072034">
    <property type="component" value="Unassembled WGS sequence"/>
</dbReference>
<proteinExistence type="predicted"/>
<dbReference type="InterPro" id="IPR017437">
    <property type="entry name" value="ATP-NAD_kinase_PpnK-typ_C"/>
</dbReference>
<comment type="caution">
    <text evidence="2">The sequence shown here is derived from an EMBL/GenBank/DDBJ whole genome shotgun (WGS) entry which is preliminary data.</text>
</comment>
<organism evidence="2 3">
    <name type="scientific">Actinomyces israelii</name>
    <dbReference type="NCBI Taxonomy" id="1659"/>
    <lineage>
        <taxon>Bacteria</taxon>
        <taxon>Bacillati</taxon>
        <taxon>Actinomycetota</taxon>
        <taxon>Actinomycetes</taxon>
        <taxon>Actinomycetales</taxon>
        <taxon>Actinomycetaceae</taxon>
        <taxon>Actinomyces</taxon>
    </lineage>
</organism>
<protein>
    <recommendedName>
        <fullName evidence="4">Inorganic polyphosphate kinase</fullName>
    </recommendedName>
</protein>
<reference evidence="2" key="1">
    <citation type="submission" date="2022-10" db="EMBL/GenBank/DDBJ databases">
        <title>Genome sequence of Actinomyces israelii ATCC 10048.</title>
        <authorList>
            <person name="Watt R.M."/>
            <person name="Tong W.M."/>
        </authorList>
    </citation>
    <scope>NUCLEOTIDE SEQUENCE</scope>
    <source>
        <strain evidence="2">ATCC 10048</strain>
    </source>
</reference>
<evidence type="ECO:0008006" key="4">
    <source>
        <dbReference type="Google" id="ProtNLM"/>
    </source>
</evidence>
<dbReference type="PANTHER" id="PTHR13158">
    <property type="match status" value="1"/>
</dbReference>
<evidence type="ECO:0000256" key="1">
    <source>
        <dbReference type="SAM" id="MobiDB-lite"/>
    </source>
</evidence>
<feature type="compositionally biased region" description="Low complexity" evidence="1">
    <location>
        <begin position="297"/>
        <end position="309"/>
    </location>
</feature>
<dbReference type="Gene3D" id="3.40.50.10330">
    <property type="entry name" value="Probable inorganic polyphosphate/atp-NAD kinase, domain 1"/>
    <property type="match status" value="1"/>
</dbReference>
<evidence type="ECO:0000313" key="3">
    <source>
        <dbReference type="Proteomes" id="UP001072034"/>
    </source>
</evidence>
<gene>
    <name evidence="2" type="ORF">OHJ16_08590</name>
</gene>
<dbReference type="SUPFAM" id="SSF111331">
    <property type="entry name" value="NAD kinase/diacylglycerol kinase-like"/>
    <property type="match status" value="1"/>
</dbReference>
<accession>A0ABT4I8N4</accession>
<dbReference type="EMBL" id="JAPTMY010000017">
    <property type="protein sequence ID" value="MCZ0858101.1"/>
    <property type="molecule type" value="Genomic_DNA"/>
</dbReference>
<dbReference type="InterPro" id="IPR016064">
    <property type="entry name" value="NAD/diacylglycerol_kinase_sf"/>
</dbReference>
<feature type="region of interest" description="Disordered" evidence="1">
    <location>
        <begin position="297"/>
        <end position="318"/>
    </location>
</feature>